<organism evidence="1">
    <name type="scientific">Pseudomonas solani</name>
    <dbReference type="NCBI Taxonomy" id="2731552"/>
    <lineage>
        <taxon>Bacteria</taxon>
        <taxon>Pseudomonadati</taxon>
        <taxon>Pseudomonadota</taxon>
        <taxon>Gammaproteobacteria</taxon>
        <taxon>Pseudomonadales</taxon>
        <taxon>Pseudomonadaceae</taxon>
        <taxon>Pseudomonas</taxon>
    </lineage>
</organism>
<accession>A0AAU7Y475</accession>
<evidence type="ECO:0000313" key="1">
    <source>
        <dbReference type="EMBL" id="XBY65084.1"/>
    </source>
</evidence>
<sequence>MLAPPAPLIHIIISEWLRAGIHRTWRERNEVIRNQGLLKVSADKPVFTDDFVDDFLFRNGMVVDDYFIYRAPNSESICYKGIGGQKFHLLISNDELFKAALARLIALGVTIDTLSVN</sequence>
<proteinExistence type="predicted"/>
<dbReference type="EMBL" id="CP158373">
    <property type="protein sequence ID" value="XBY65084.1"/>
    <property type="molecule type" value="Genomic_DNA"/>
</dbReference>
<name>A0AAU7Y475_9PSED</name>
<dbReference type="RefSeq" id="WP_350447734.1">
    <property type="nucleotide sequence ID" value="NZ_CP158373.1"/>
</dbReference>
<gene>
    <name evidence="1" type="ORF">ABS648_04765</name>
</gene>
<protein>
    <submittedName>
        <fullName evidence="1">Uncharacterized protein</fullName>
    </submittedName>
</protein>
<dbReference type="AlphaFoldDB" id="A0AAU7Y475"/>
<reference evidence="1" key="1">
    <citation type="submission" date="2023-08" db="EMBL/GenBank/DDBJ databases">
        <title>Increased levels of nutrients transform a symbiont into a lethal pathobiont.</title>
        <authorList>
            <person name="Lachnit T."/>
            <person name="Ulrich L."/>
            <person name="Willmer F.M."/>
            <person name="Hasenbein T."/>
            <person name="Steiner L.X."/>
            <person name="Wolters M."/>
            <person name="Herbst E.M."/>
            <person name="Deines P."/>
        </authorList>
    </citation>
    <scope>NUCLEOTIDE SEQUENCE</scope>
    <source>
        <strain evidence="1">T3</strain>
    </source>
</reference>